<name>A0A679FTY1_9BACL</name>
<dbReference type="Pfam" id="PF02152">
    <property type="entry name" value="FolB"/>
    <property type="match status" value="1"/>
</dbReference>
<dbReference type="InterPro" id="IPR006157">
    <property type="entry name" value="FolB_dom"/>
</dbReference>
<organism evidence="8 9">
    <name type="scientific">Geobacillus subterraneus</name>
    <dbReference type="NCBI Taxonomy" id="129338"/>
    <lineage>
        <taxon>Bacteria</taxon>
        <taxon>Bacillati</taxon>
        <taxon>Bacillota</taxon>
        <taxon>Bacilli</taxon>
        <taxon>Bacillales</taxon>
        <taxon>Anoxybacillaceae</taxon>
        <taxon>Geobacillus</taxon>
    </lineage>
</organism>
<evidence type="ECO:0000313" key="8">
    <source>
        <dbReference type="EMBL" id="BBW98125.1"/>
    </source>
</evidence>
<dbReference type="UniPathway" id="UPA00077">
    <property type="reaction ID" value="UER00154"/>
</dbReference>
<comment type="function">
    <text evidence="6">Catalyzes the conversion of 7,8-dihydroneopterin to 6-hydroxymethyl-7,8-dihydropterin.</text>
</comment>
<dbReference type="GO" id="GO:0005737">
    <property type="term" value="C:cytoplasm"/>
    <property type="evidence" value="ECO:0007669"/>
    <property type="project" value="TreeGrafter"/>
</dbReference>
<dbReference type="EC" id="4.1.2.25" evidence="6"/>
<dbReference type="PANTHER" id="PTHR42844">
    <property type="entry name" value="DIHYDRONEOPTERIN ALDOLASE 1-RELATED"/>
    <property type="match status" value="1"/>
</dbReference>
<evidence type="ECO:0000256" key="2">
    <source>
        <dbReference type="ARBA" id="ARBA00005013"/>
    </source>
</evidence>
<reference evidence="9" key="1">
    <citation type="journal article" date="2020" name="Microbiol. Resour. Announc.">
        <title>Complete Genome Sequence of Geobacillus sp. Strain E55-1, Isolated from Mine Geyser in Japan.</title>
        <authorList>
            <person name="Miyazaki K."/>
            <person name="Hase E."/>
            <person name="Tokito N."/>
        </authorList>
    </citation>
    <scope>NUCLEOTIDE SEQUENCE [LARGE SCALE GENOMIC DNA]</scope>
    <source>
        <strain evidence="9">E55-1</strain>
    </source>
</reference>
<dbReference type="AlphaFoldDB" id="A0A679FTY1"/>
<protein>
    <recommendedName>
        <fullName evidence="6">7,8-dihydroneopterin aldolase</fullName>
        <ecNumber evidence="6">4.1.2.25</ecNumber>
    </recommendedName>
</protein>
<dbReference type="InterPro" id="IPR043133">
    <property type="entry name" value="GTP-CH-I_C/QueF"/>
</dbReference>
<accession>A0A679FTY1</accession>
<evidence type="ECO:0000256" key="3">
    <source>
        <dbReference type="ARBA" id="ARBA00005708"/>
    </source>
</evidence>
<dbReference type="InterPro" id="IPR006156">
    <property type="entry name" value="Dihydroneopterin_aldolase"/>
</dbReference>
<dbReference type="FunFam" id="3.30.1130.10:FF:000003">
    <property type="entry name" value="7,8-dihydroneopterin aldolase"/>
    <property type="match status" value="1"/>
</dbReference>
<dbReference type="Proteomes" id="UP000501421">
    <property type="component" value="Chromosome"/>
</dbReference>
<keyword evidence="4 6" id="KW-0289">Folate biosynthesis</keyword>
<dbReference type="PANTHER" id="PTHR42844:SF1">
    <property type="entry name" value="DIHYDRONEOPTERIN ALDOLASE 1-RELATED"/>
    <property type="match status" value="1"/>
</dbReference>
<comment type="similarity">
    <text evidence="3 6">Belongs to the DHNA family.</text>
</comment>
<comment type="pathway">
    <text evidence="2 6">Cofactor biosynthesis; tetrahydrofolate biosynthesis; 2-amino-4-hydroxy-6-hydroxymethyl-7,8-dihydropteridine diphosphate from 7,8-dihydroneopterin triphosphate: step 3/4.</text>
</comment>
<evidence type="ECO:0000256" key="5">
    <source>
        <dbReference type="ARBA" id="ARBA00023239"/>
    </source>
</evidence>
<evidence type="ECO:0000313" key="9">
    <source>
        <dbReference type="Proteomes" id="UP000501421"/>
    </source>
</evidence>
<keyword evidence="9" id="KW-1185">Reference proteome</keyword>
<dbReference type="GO" id="GO:0046654">
    <property type="term" value="P:tetrahydrofolate biosynthetic process"/>
    <property type="evidence" value="ECO:0007669"/>
    <property type="project" value="UniProtKB-UniRule"/>
</dbReference>
<evidence type="ECO:0000259" key="7">
    <source>
        <dbReference type="SMART" id="SM00905"/>
    </source>
</evidence>
<keyword evidence="5 6" id="KW-0456">Lyase</keyword>
<dbReference type="GO" id="GO:0004150">
    <property type="term" value="F:dihydroneopterin aldolase activity"/>
    <property type="evidence" value="ECO:0007669"/>
    <property type="project" value="UniProtKB-UniRule"/>
</dbReference>
<dbReference type="SUPFAM" id="SSF55620">
    <property type="entry name" value="Tetrahydrobiopterin biosynthesis enzymes-like"/>
    <property type="match status" value="1"/>
</dbReference>
<dbReference type="EMBL" id="AP022557">
    <property type="protein sequence ID" value="BBW98125.1"/>
    <property type="molecule type" value="Genomic_DNA"/>
</dbReference>
<dbReference type="NCBIfam" id="TIGR00526">
    <property type="entry name" value="folB_dom"/>
    <property type="match status" value="1"/>
</dbReference>
<dbReference type="GO" id="GO:0046656">
    <property type="term" value="P:folic acid biosynthetic process"/>
    <property type="evidence" value="ECO:0007669"/>
    <property type="project" value="UniProtKB-UniRule"/>
</dbReference>
<evidence type="ECO:0000256" key="6">
    <source>
        <dbReference type="RuleBase" id="RU362079"/>
    </source>
</evidence>
<dbReference type="CDD" id="cd00534">
    <property type="entry name" value="DHNA_DHNTPE"/>
    <property type="match status" value="1"/>
</dbReference>
<dbReference type="Gene3D" id="3.30.1130.10">
    <property type="match status" value="1"/>
</dbReference>
<gene>
    <name evidence="8" type="primary">folB</name>
    <name evidence="8" type="ORF">GsuE55_29580</name>
</gene>
<feature type="domain" description="Dihydroneopterin aldolase/epimerase" evidence="7">
    <location>
        <begin position="14"/>
        <end position="127"/>
    </location>
</feature>
<evidence type="ECO:0000256" key="1">
    <source>
        <dbReference type="ARBA" id="ARBA00001353"/>
    </source>
</evidence>
<dbReference type="SMART" id="SM00905">
    <property type="entry name" value="FolB"/>
    <property type="match status" value="1"/>
</dbReference>
<sequence>MLCSGRERAAIDKIYVHGMEFYGYHGVLREENILGQRFLVDVTLELDLQPAGRSDRLEHTINYADVYERCRVIVEERTFALIEAVAEAIAADLLAAFPRIQRCTVKVIKPNPPIRGHYQHVAVEMSRGR</sequence>
<proteinExistence type="inferred from homology"/>
<comment type="catalytic activity">
    <reaction evidence="1 6">
        <text>7,8-dihydroneopterin = 6-hydroxymethyl-7,8-dihydropterin + glycolaldehyde</text>
        <dbReference type="Rhea" id="RHEA:10540"/>
        <dbReference type="ChEBI" id="CHEBI:17001"/>
        <dbReference type="ChEBI" id="CHEBI:17071"/>
        <dbReference type="ChEBI" id="CHEBI:44841"/>
        <dbReference type="EC" id="4.1.2.25"/>
    </reaction>
</comment>
<dbReference type="NCBIfam" id="TIGR00525">
    <property type="entry name" value="folB"/>
    <property type="match status" value="1"/>
</dbReference>
<evidence type="ECO:0000256" key="4">
    <source>
        <dbReference type="ARBA" id="ARBA00022909"/>
    </source>
</evidence>